<keyword evidence="4" id="KW-1185">Reference proteome</keyword>
<evidence type="ECO:0000313" key="4">
    <source>
        <dbReference type="Proteomes" id="UP001296873"/>
    </source>
</evidence>
<evidence type="ECO:0000313" key="3">
    <source>
        <dbReference type="EMBL" id="MBK1666573.1"/>
    </source>
</evidence>
<dbReference type="Pfam" id="PF00986">
    <property type="entry name" value="DNA_gyraseB_C"/>
    <property type="match status" value="1"/>
</dbReference>
<comment type="caution">
    <text evidence="3">The sequence shown here is derived from an EMBL/GenBank/DDBJ whole genome shotgun (WGS) entry which is preliminary data.</text>
</comment>
<dbReference type="InterPro" id="IPR013759">
    <property type="entry name" value="Topo_IIA_B_C"/>
</dbReference>
<reference evidence="3 4" key="1">
    <citation type="journal article" date="2020" name="Microorganisms">
        <title>Osmotic Adaptation and Compatible Solute Biosynthesis of Phototrophic Bacteria as Revealed from Genome Analyses.</title>
        <authorList>
            <person name="Imhoff J.F."/>
            <person name="Rahn T."/>
            <person name="Kunzel S."/>
            <person name="Keller A."/>
            <person name="Neulinger S.C."/>
        </authorList>
    </citation>
    <scope>NUCLEOTIDE SEQUENCE [LARGE SCALE GENOMIC DNA]</scope>
    <source>
        <strain evidence="3 4">DSM 9895</strain>
    </source>
</reference>
<gene>
    <name evidence="3" type="ORF">CKO28_00765</name>
</gene>
<dbReference type="InterPro" id="IPR002288">
    <property type="entry name" value="DNA_gyrase_B_C"/>
</dbReference>
<dbReference type="RefSeq" id="WP_200338622.1">
    <property type="nucleotide sequence ID" value="NZ_NRRL01000001.1"/>
</dbReference>
<dbReference type="EMBL" id="NRRL01000001">
    <property type="protein sequence ID" value="MBK1666573.1"/>
    <property type="molecule type" value="Genomic_DNA"/>
</dbReference>
<accession>A0ABS1DAE6</accession>
<sequence length="83" mass="9124">MQSGRTARAPTATGRRPRRRPLRRARPPARRPRGHALSGLGETDPNHLCETTLDADNRVVRKVMAPDLEESAELVSICMGALV</sequence>
<proteinExistence type="predicted"/>
<feature type="domain" description="DNA gyrase B subunit C-terminal" evidence="2">
    <location>
        <begin position="39"/>
        <end position="81"/>
    </location>
</feature>
<feature type="compositionally biased region" description="Basic residues" evidence="1">
    <location>
        <begin position="15"/>
        <end position="34"/>
    </location>
</feature>
<dbReference type="Gene3D" id="3.40.50.670">
    <property type="match status" value="1"/>
</dbReference>
<evidence type="ECO:0000259" key="2">
    <source>
        <dbReference type="Pfam" id="PF00986"/>
    </source>
</evidence>
<organism evidence="3 4">
    <name type="scientific">Rhodovibrio sodomensis</name>
    <dbReference type="NCBI Taxonomy" id="1088"/>
    <lineage>
        <taxon>Bacteria</taxon>
        <taxon>Pseudomonadati</taxon>
        <taxon>Pseudomonadota</taxon>
        <taxon>Alphaproteobacteria</taxon>
        <taxon>Rhodospirillales</taxon>
        <taxon>Rhodovibrionaceae</taxon>
        <taxon>Rhodovibrio</taxon>
    </lineage>
</organism>
<evidence type="ECO:0000256" key="1">
    <source>
        <dbReference type="SAM" id="MobiDB-lite"/>
    </source>
</evidence>
<feature type="region of interest" description="Disordered" evidence="1">
    <location>
        <begin position="1"/>
        <end position="47"/>
    </location>
</feature>
<name>A0ABS1DAE6_9PROT</name>
<feature type="compositionally biased region" description="Low complexity" evidence="1">
    <location>
        <begin position="1"/>
        <end position="14"/>
    </location>
</feature>
<protein>
    <recommendedName>
        <fullName evidence="2">DNA gyrase B subunit C-terminal domain-containing protein</fullName>
    </recommendedName>
</protein>
<dbReference type="Proteomes" id="UP001296873">
    <property type="component" value="Unassembled WGS sequence"/>
</dbReference>